<dbReference type="InterPro" id="IPR036390">
    <property type="entry name" value="WH_DNA-bd_sf"/>
</dbReference>
<dbReference type="PANTHER" id="PTHR34580:SF1">
    <property type="entry name" value="PROTEIN PAFC"/>
    <property type="match status" value="1"/>
</dbReference>
<dbReference type="PROSITE" id="PS52050">
    <property type="entry name" value="WYL"/>
    <property type="match status" value="1"/>
</dbReference>
<dbReference type="InterPro" id="IPR028349">
    <property type="entry name" value="PafC-like"/>
</dbReference>
<dbReference type="PROSITE" id="PS51000">
    <property type="entry name" value="HTH_DEOR_2"/>
    <property type="match status" value="1"/>
</dbReference>
<dbReference type="Pfam" id="PF13280">
    <property type="entry name" value="WYL"/>
    <property type="match status" value="1"/>
</dbReference>
<proteinExistence type="predicted"/>
<reference evidence="1 2" key="1">
    <citation type="submission" date="2018-11" db="EMBL/GenBank/DDBJ databases">
        <title>Complete genome sequence of Paenibacillus baekrokdamisoli strain KCTC 33723.</title>
        <authorList>
            <person name="Kang S.W."/>
            <person name="Lee K.C."/>
            <person name="Kim K.K."/>
            <person name="Kim J.S."/>
            <person name="Kim D.S."/>
            <person name="Ko S.H."/>
            <person name="Yang S.H."/>
            <person name="Lee J.S."/>
        </authorList>
    </citation>
    <scope>NUCLEOTIDE SEQUENCE [LARGE SCALE GENOMIC DNA]</scope>
    <source>
        <strain evidence="1 2">KCTC 33723</strain>
    </source>
</reference>
<sequence length="315" mass="36253">MKIDRLLAMTVLLLNRKRVSAKELADRFEVSTKTIYRDMETLNQAGIPIVAHQGILGGFEIMEPYTIARQFLTLNEITAIIAAVKGIATAVDDSMLTNLLDKVQAMLSKMDRIDAEQQGTGMVFDFNPWGQSAAAREKVNTWRQAIEETRKVKIQYLNMNGVESERVVEPAALIMKGNLWYLHAYCNLRQDFRVFRLSRVQDLQMLTEHFERRPAPSLDGYAWDSEWSKDSKREVILTFHPKVRYRVVDSFPPDWVTELEDGSVQVKGELLEDEWLYGTLLSYGDKVKVEQPTSVVEEVVSRAQKIIERYSNEDR</sequence>
<keyword evidence="2" id="KW-1185">Reference proteome</keyword>
<gene>
    <name evidence="1" type="ORF">Back11_49400</name>
</gene>
<dbReference type="InterPro" id="IPR013196">
    <property type="entry name" value="HTH_11"/>
</dbReference>
<accession>A0A3G9J5E8</accession>
<dbReference type="Proteomes" id="UP000275368">
    <property type="component" value="Chromosome"/>
</dbReference>
<dbReference type="KEGG" id="pbk:Back11_49400"/>
<evidence type="ECO:0000313" key="2">
    <source>
        <dbReference type="Proteomes" id="UP000275368"/>
    </source>
</evidence>
<dbReference type="PIRSF" id="PIRSF016838">
    <property type="entry name" value="PafC"/>
    <property type="match status" value="1"/>
</dbReference>
<name>A0A3G9J5E8_9BACL</name>
<dbReference type="RefSeq" id="WP_125663230.1">
    <property type="nucleotide sequence ID" value="NZ_AP019308.1"/>
</dbReference>
<dbReference type="InterPro" id="IPR001034">
    <property type="entry name" value="DeoR_HTH"/>
</dbReference>
<dbReference type="EMBL" id="AP019308">
    <property type="protein sequence ID" value="BBH23595.1"/>
    <property type="molecule type" value="Genomic_DNA"/>
</dbReference>
<dbReference type="InterPro" id="IPR026881">
    <property type="entry name" value="WYL_dom"/>
</dbReference>
<dbReference type="Pfam" id="PF25583">
    <property type="entry name" value="WCX"/>
    <property type="match status" value="1"/>
</dbReference>
<dbReference type="InterPro" id="IPR036388">
    <property type="entry name" value="WH-like_DNA-bd_sf"/>
</dbReference>
<dbReference type="SUPFAM" id="SSF46785">
    <property type="entry name" value="Winged helix' DNA-binding domain"/>
    <property type="match status" value="1"/>
</dbReference>
<dbReference type="Gene3D" id="1.10.10.10">
    <property type="entry name" value="Winged helix-like DNA-binding domain superfamily/Winged helix DNA-binding domain"/>
    <property type="match status" value="1"/>
</dbReference>
<dbReference type="InterPro" id="IPR051534">
    <property type="entry name" value="CBASS_pafABC_assoc_protein"/>
</dbReference>
<dbReference type="Pfam" id="PF08279">
    <property type="entry name" value="HTH_11"/>
    <property type="match status" value="1"/>
</dbReference>
<protein>
    <submittedName>
        <fullName evidence="1">DeoR family transcriptional regulator</fullName>
    </submittedName>
</protein>
<evidence type="ECO:0000313" key="1">
    <source>
        <dbReference type="EMBL" id="BBH23595.1"/>
    </source>
</evidence>
<dbReference type="InterPro" id="IPR057727">
    <property type="entry name" value="WCX_dom"/>
</dbReference>
<dbReference type="OrthoDB" id="9815009at2"/>
<dbReference type="GO" id="GO:0003700">
    <property type="term" value="F:DNA-binding transcription factor activity"/>
    <property type="evidence" value="ECO:0007669"/>
    <property type="project" value="InterPro"/>
</dbReference>
<dbReference type="PANTHER" id="PTHR34580">
    <property type="match status" value="1"/>
</dbReference>
<organism evidence="1 2">
    <name type="scientific">Paenibacillus baekrokdamisoli</name>
    <dbReference type="NCBI Taxonomy" id="1712516"/>
    <lineage>
        <taxon>Bacteria</taxon>
        <taxon>Bacillati</taxon>
        <taxon>Bacillota</taxon>
        <taxon>Bacilli</taxon>
        <taxon>Bacillales</taxon>
        <taxon>Paenibacillaceae</taxon>
        <taxon>Paenibacillus</taxon>
    </lineage>
</organism>
<dbReference type="AlphaFoldDB" id="A0A3G9J5E8"/>